<comment type="caution">
    <text evidence="2">The sequence shown here is derived from an EMBL/GenBank/DDBJ whole genome shotgun (WGS) entry which is preliminary data.</text>
</comment>
<dbReference type="InterPro" id="IPR003495">
    <property type="entry name" value="CobW/HypB/UreG_nucleotide-bd"/>
</dbReference>
<sequence length="118" mass="12761">SEAEKDTKGCDVILWDGGNNDFPFYKPDLMVTVVDPHRAGHELKYYPGEVTLRLANVVVINKMDSAAPEDIQTVRDSIEKVAPGATVIDGVSPIKVDNPSVIKGKKVLVVEDGPTLTT</sequence>
<dbReference type="PANTHER" id="PTHR42869:SF1">
    <property type="entry name" value="SLL0572 PROTEIN"/>
    <property type="match status" value="1"/>
</dbReference>
<name>X1JJ98_9ZZZZ</name>
<dbReference type="PANTHER" id="PTHR42869">
    <property type="entry name" value="SLL0572 PROTEIN"/>
    <property type="match status" value="1"/>
</dbReference>
<gene>
    <name evidence="2" type="ORF">S03H2_68211</name>
</gene>
<feature type="domain" description="CobW/HypB/UreG nucleotide-binding" evidence="1">
    <location>
        <begin position="25"/>
        <end position="88"/>
    </location>
</feature>
<dbReference type="SUPFAM" id="SSF52540">
    <property type="entry name" value="P-loop containing nucleoside triphosphate hydrolases"/>
    <property type="match status" value="1"/>
</dbReference>
<accession>X1JJ98</accession>
<protein>
    <recommendedName>
        <fullName evidence="1">CobW/HypB/UreG nucleotide-binding domain-containing protein</fullName>
    </recommendedName>
</protein>
<dbReference type="Gene3D" id="3.40.50.300">
    <property type="entry name" value="P-loop containing nucleotide triphosphate hydrolases"/>
    <property type="match status" value="1"/>
</dbReference>
<dbReference type="Pfam" id="PF02492">
    <property type="entry name" value="cobW"/>
    <property type="match status" value="1"/>
</dbReference>
<dbReference type="InterPro" id="IPR027417">
    <property type="entry name" value="P-loop_NTPase"/>
</dbReference>
<feature type="non-terminal residue" evidence="2">
    <location>
        <position position="1"/>
    </location>
</feature>
<evidence type="ECO:0000313" key="2">
    <source>
        <dbReference type="EMBL" id="GAH81540.1"/>
    </source>
</evidence>
<dbReference type="EMBL" id="BARU01044808">
    <property type="protein sequence ID" value="GAH81540.1"/>
    <property type="molecule type" value="Genomic_DNA"/>
</dbReference>
<reference evidence="2" key="1">
    <citation type="journal article" date="2014" name="Front. Microbiol.">
        <title>High frequency of phylogenetically diverse reductive dehalogenase-homologous genes in deep subseafloor sedimentary metagenomes.</title>
        <authorList>
            <person name="Kawai M."/>
            <person name="Futagami T."/>
            <person name="Toyoda A."/>
            <person name="Takaki Y."/>
            <person name="Nishi S."/>
            <person name="Hori S."/>
            <person name="Arai W."/>
            <person name="Tsubouchi T."/>
            <person name="Morono Y."/>
            <person name="Uchiyama I."/>
            <person name="Ito T."/>
            <person name="Fujiyama A."/>
            <person name="Inagaki F."/>
            <person name="Takami H."/>
        </authorList>
    </citation>
    <scope>NUCLEOTIDE SEQUENCE</scope>
    <source>
        <strain evidence="2">Expedition CK06-06</strain>
    </source>
</reference>
<organism evidence="2">
    <name type="scientific">marine sediment metagenome</name>
    <dbReference type="NCBI Taxonomy" id="412755"/>
    <lineage>
        <taxon>unclassified sequences</taxon>
        <taxon>metagenomes</taxon>
        <taxon>ecological metagenomes</taxon>
    </lineage>
</organism>
<dbReference type="InterPro" id="IPR053199">
    <property type="entry name" value="cDPG_synthetase-like"/>
</dbReference>
<evidence type="ECO:0000259" key="1">
    <source>
        <dbReference type="Pfam" id="PF02492"/>
    </source>
</evidence>
<dbReference type="AlphaFoldDB" id="X1JJ98"/>
<proteinExistence type="predicted"/>